<evidence type="ECO:0000256" key="1">
    <source>
        <dbReference type="SAM" id="MobiDB-lite"/>
    </source>
</evidence>
<protein>
    <submittedName>
        <fullName evidence="2">Uncharacterized protein</fullName>
    </submittedName>
</protein>
<evidence type="ECO:0000313" key="3">
    <source>
        <dbReference type="Proteomes" id="UP000887159"/>
    </source>
</evidence>
<reference evidence="2" key="1">
    <citation type="submission" date="2020-08" db="EMBL/GenBank/DDBJ databases">
        <title>Multicomponent nature underlies the extraordinary mechanical properties of spider dragline silk.</title>
        <authorList>
            <person name="Kono N."/>
            <person name="Nakamura H."/>
            <person name="Mori M."/>
            <person name="Yoshida Y."/>
            <person name="Ohtoshi R."/>
            <person name="Malay A.D."/>
            <person name="Moran D.A.P."/>
            <person name="Tomita M."/>
            <person name="Numata K."/>
            <person name="Arakawa K."/>
        </authorList>
    </citation>
    <scope>NUCLEOTIDE SEQUENCE</scope>
</reference>
<comment type="caution">
    <text evidence="2">The sequence shown here is derived from an EMBL/GenBank/DDBJ whole genome shotgun (WGS) entry which is preliminary data.</text>
</comment>
<feature type="compositionally biased region" description="Polar residues" evidence="1">
    <location>
        <begin position="73"/>
        <end position="82"/>
    </location>
</feature>
<keyword evidence="3" id="KW-1185">Reference proteome</keyword>
<feature type="region of interest" description="Disordered" evidence="1">
    <location>
        <begin position="66"/>
        <end position="93"/>
    </location>
</feature>
<sequence>MIRQFNPPTEESRRGARVQYDKARETRTTRSKGHSAAEGRPVRSRQTTTVRPCPYYLRSLLKEPEGIPEEQRSTGIKSLQQKSLRKGALAWKL</sequence>
<feature type="compositionally biased region" description="Basic and acidic residues" evidence="1">
    <location>
        <begin position="10"/>
        <end position="28"/>
    </location>
</feature>
<accession>A0A8X6VUG4</accession>
<name>A0A8X6VUG4_TRICX</name>
<dbReference type="AlphaFoldDB" id="A0A8X6VUG4"/>
<evidence type="ECO:0000313" key="2">
    <source>
        <dbReference type="EMBL" id="GFY22645.1"/>
    </source>
</evidence>
<dbReference type="Proteomes" id="UP000887159">
    <property type="component" value="Unassembled WGS sequence"/>
</dbReference>
<organism evidence="2 3">
    <name type="scientific">Trichonephila clavipes</name>
    <name type="common">Golden silk orbweaver</name>
    <name type="synonym">Nephila clavipes</name>
    <dbReference type="NCBI Taxonomy" id="2585209"/>
    <lineage>
        <taxon>Eukaryota</taxon>
        <taxon>Metazoa</taxon>
        <taxon>Ecdysozoa</taxon>
        <taxon>Arthropoda</taxon>
        <taxon>Chelicerata</taxon>
        <taxon>Arachnida</taxon>
        <taxon>Araneae</taxon>
        <taxon>Araneomorphae</taxon>
        <taxon>Entelegynae</taxon>
        <taxon>Araneoidea</taxon>
        <taxon>Nephilidae</taxon>
        <taxon>Trichonephila</taxon>
    </lineage>
</organism>
<gene>
    <name evidence="2" type="primary">NCL1_51333</name>
    <name evidence="2" type="ORF">TNCV_2179061</name>
</gene>
<dbReference type="EMBL" id="BMAU01021361">
    <property type="protein sequence ID" value="GFY22645.1"/>
    <property type="molecule type" value="Genomic_DNA"/>
</dbReference>
<feature type="region of interest" description="Disordered" evidence="1">
    <location>
        <begin position="1"/>
        <end position="51"/>
    </location>
</feature>
<proteinExistence type="predicted"/>